<feature type="domain" description="Methyltransferase small" evidence="5">
    <location>
        <begin position="178"/>
        <end position="299"/>
    </location>
</feature>
<dbReference type="OrthoDB" id="267914at2"/>
<dbReference type="RefSeq" id="WP_108559127.1">
    <property type="nucleotide sequence ID" value="NZ_MUXE01000009.1"/>
</dbReference>
<accession>A0A363CZA6</accession>
<keyword evidence="2" id="KW-0489">Methyltransferase</keyword>
<comment type="caution">
    <text evidence="6">The sequence shown here is derived from an EMBL/GenBank/DDBJ whole genome shotgun (WGS) entry which is preliminary data.</text>
</comment>
<dbReference type="GO" id="GO:0008757">
    <property type="term" value="F:S-adenosylmethionine-dependent methyltransferase activity"/>
    <property type="evidence" value="ECO:0007669"/>
    <property type="project" value="TreeGrafter"/>
</dbReference>
<dbReference type="PANTHER" id="PTHR45875">
    <property type="entry name" value="METHYLTRANSFERASE N6AMT1"/>
    <property type="match status" value="1"/>
</dbReference>
<evidence type="ECO:0000256" key="3">
    <source>
        <dbReference type="ARBA" id="ARBA00022679"/>
    </source>
</evidence>
<evidence type="ECO:0000313" key="7">
    <source>
        <dbReference type="Proteomes" id="UP000251135"/>
    </source>
</evidence>
<name>A0A363CZA6_9BACT</name>
<keyword evidence="3" id="KW-0808">Transferase</keyword>
<dbReference type="InterPro" id="IPR007848">
    <property type="entry name" value="Small_mtfrase_dom"/>
</dbReference>
<reference evidence="6 7" key="1">
    <citation type="submission" date="2017-02" db="EMBL/GenBank/DDBJ databases">
        <title>Arcobacter caeni sp. nov, a new Arcobacter species isolated from reclaimed water.</title>
        <authorList>
            <person name="Figueras M.J."/>
            <person name="Perez-Cataluna A."/>
            <person name="Salas-Masso N."/>
        </authorList>
    </citation>
    <scope>NUCLEOTIDE SEQUENCE [LARGE SCALE GENOMIC DNA]</scope>
    <source>
        <strain evidence="6 7">RW17-10</strain>
    </source>
</reference>
<evidence type="ECO:0000256" key="4">
    <source>
        <dbReference type="ARBA" id="ARBA00022691"/>
    </source>
</evidence>
<dbReference type="AlphaFoldDB" id="A0A363CZA6"/>
<dbReference type="InterPro" id="IPR002052">
    <property type="entry name" value="DNA_methylase_N6_adenine_CS"/>
</dbReference>
<dbReference type="Proteomes" id="UP000251135">
    <property type="component" value="Unassembled WGS sequence"/>
</dbReference>
<dbReference type="PANTHER" id="PTHR45875:SF1">
    <property type="entry name" value="METHYLTRANSFERASE N6AMT1"/>
    <property type="match status" value="1"/>
</dbReference>
<evidence type="ECO:0000259" key="5">
    <source>
        <dbReference type="Pfam" id="PF05175"/>
    </source>
</evidence>
<dbReference type="Gene3D" id="3.40.50.150">
    <property type="entry name" value="Vaccinia Virus protein VP39"/>
    <property type="match status" value="1"/>
</dbReference>
<organism evidence="6 7">
    <name type="scientific">Arcobacter caeni</name>
    <dbReference type="NCBI Taxonomy" id="1912877"/>
    <lineage>
        <taxon>Bacteria</taxon>
        <taxon>Pseudomonadati</taxon>
        <taxon>Campylobacterota</taxon>
        <taxon>Epsilonproteobacteria</taxon>
        <taxon>Campylobacterales</taxon>
        <taxon>Arcobacteraceae</taxon>
        <taxon>Arcobacter</taxon>
    </lineage>
</organism>
<dbReference type="InterPro" id="IPR029063">
    <property type="entry name" value="SAM-dependent_MTases_sf"/>
</dbReference>
<proteinExistence type="inferred from homology"/>
<keyword evidence="4" id="KW-0949">S-adenosyl-L-methionine</keyword>
<dbReference type="CDD" id="cd02440">
    <property type="entry name" value="AdoMet_MTases"/>
    <property type="match status" value="1"/>
</dbReference>
<dbReference type="GO" id="GO:0035657">
    <property type="term" value="C:eRF1 methyltransferase complex"/>
    <property type="evidence" value="ECO:0007669"/>
    <property type="project" value="TreeGrafter"/>
</dbReference>
<sequence>MTTNLQSIKPDRPNIITTKVDGISFYRKMDTESVVRQMIAGKSVIVEEYYSNGLQVLAELKKNLSEKYKDKSFQGQRAYRTAFREASHRLFIKVIDNKLAVKKAPDIGWLKLLYPEVSEFYITYPEVQGLNSSWQWHEKGLEIKTLNLSIHPYYGTYFPTRFDHLKLFDKWLKKYDGPKDNAIDIGVGSGILTYQLIQNGFENIYATDTNKNAIIGVYQESRKLDFQKKITLNHCDLFGDFDRKVDVIVFNPPWLLAKHNLEEGIDKAMYYEEDLFARFFEEAKKYLKEDGKLVLIFSNLAQEVDNQSTHPIIEELQKNNRFRKDLHLRREVRASSRRTQRTDSRETEKVELWVLAHKNVKS</sequence>
<evidence type="ECO:0000256" key="2">
    <source>
        <dbReference type="ARBA" id="ARBA00022603"/>
    </source>
</evidence>
<dbReference type="GO" id="GO:0032259">
    <property type="term" value="P:methylation"/>
    <property type="evidence" value="ECO:0007669"/>
    <property type="project" value="UniProtKB-KW"/>
</dbReference>
<dbReference type="PROSITE" id="PS00092">
    <property type="entry name" value="N6_MTASE"/>
    <property type="match status" value="1"/>
</dbReference>
<dbReference type="GO" id="GO:0003676">
    <property type="term" value="F:nucleic acid binding"/>
    <property type="evidence" value="ECO:0007669"/>
    <property type="project" value="InterPro"/>
</dbReference>
<dbReference type="EMBL" id="MUXE01000009">
    <property type="protein sequence ID" value="PUE64157.1"/>
    <property type="molecule type" value="Genomic_DNA"/>
</dbReference>
<gene>
    <name evidence="6" type="ORF">B0174_07110</name>
</gene>
<keyword evidence="7" id="KW-1185">Reference proteome</keyword>
<dbReference type="GO" id="GO:0008276">
    <property type="term" value="F:protein methyltransferase activity"/>
    <property type="evidence" value="ECO:0007669"/>
    <property type="project" value="TreeGrafter"/>
</dbReference>
<protein>
    <recommendedName>
        <fullName evidence="5">Methyltransferase small domain-containing protein</fullName>
    </recommendedName>
</protein>
<evidence type="ECO:0000256" key="1">
    <source>
        <dbReference type="ARBA" id="ARBA00006149"/>
    </source>
</evidence>
<comment type="similarity">
    <text evidence="1">Belongs to the eukaryotic/archaeal PrmC-related family.</text>
</comment>
<dbReference type="SUPFAM" id="SSF53335">
    <property type="entry name" value="S-adenosyl-L-methionine-dependent methyltransferases"/>
    <property type="match status" value="1"/>
</dbReference>
<evidence type="ECO:0000313" key="6">
    <source>
        <dbReference type="EMBL" id="PUE64157.1"/>
    </source>
</evidence>
<dbReference type="GO" id="GO:0008170">
    <property type="term" value="F:N-methyltransferase activity"/>
    <property type="evidence" value="ECO:0007669"/>
    <property type="project" value="UniProtKB-ARBA"/>
</dbReference>
<dbReference type="InterPro" id="IPR052190">
    <property type="entry name" value="Euk-Arch_PrmC-MTase"/>
</dbReference>
<dbReference type="Pfam" id="PF05175">
    <property type="entry name" value="MTS"/>
    <property type="match status" value="1"/>
</dbReference>